<dbReference type="AlphaFoldDB" id="A0A0V0ZKV5"/>
<keyword evidence="2" id="KW-1185">Reference proteome</keyword>
<name>A0A0V0ZKV5_9BILA</name>
<proteinExistence type="predicted"/>
<dbReference type="EMBL" id="JYDQ01000149">
    <property type="protein sequence ID" value="KRY13026.1"/>
    <property type="molecule type" value="Genomic_DNA"/>
</dbReference>
<sequence>MVKLKILNVKNSNSEEKHFNVDCSIMHTYGIAFLSVSLIPKVIEMLDHISYSIMRKAKLTAVSYTGAGARFSAVAIVFRGNLLPEALNFCLAKWLTSLLLLLYE</sequence>
<reference evidence="1 2" key="1">
    <citation type="submission" date="2015-01" db="EMBL/GenBank/DDBJ databases">
        <title>Evolution of Trichinella species and genotypes.</title>
        <authorList>
            <person name="Korhonen P.K."/>
            <person name="Edoardo P."/>
            <person name="Giuseppe L.R."/>
            <person name="Gasser R.B."/>
        </authorList>
    </citation>
    <scope>NUCLEOTIDE SEQUENCE [LARGE SCALE GENOMIC DNA]</scope>
    <source>
        <strain evidence="1">ISS2496</strain>
    </source>
</reference>
<dbReference type="Proteomes" id="UP000054783">
    <property type="component" value="Unassembled WGS sequence"/>
</dbReference>
<organism evidence="1 2">
    <name type="scientific">Trichinella patagoniensis</name>
    <dbReference type="NCBI Taxonomy" id="990121"/>
    <lineage>
        <taxon>Eukaryota</taxon>
        <taxon>Metazoa</taxon>
        <taxon>Ecdysozoa</taxon>
        <taxon>Nematoda</taxon>
        <taxon>Enoplea</taxon>
        <taxon>Dorylaimia</taxon>
        <taxon>Trichinellida</taxon>
        <taxon>Trichinellidae</taxon>
        <taxon>Trichinella</taxon>
    </lineage>
</organism>
<accession>A0A0V0ZKV5</accession>
<protein>
    <submittedName>
        <fullName evidence="1">Uncharacterized protein</fullName>
    </submittedName>
</protein>
<comment type="caution">
    <text evidence="1">The sequence shown here is derived from an EMBL/GenBank/DDBJ whole genome shotgun (WGS) entry which is preliminary data.</text>
</comment>
<evidence type="ECO:0000313" key="2">
    <source>
        <dbReference type="Proteomes" id="UP000054783"/>
    </source>
</evidence>
<evidence type="ECO:0000313" key="1">
    <source>
        <dbReference type="EMBL" id="KRY13026.1"/>
    </source>
</evidence>
<gene>
    <name evidence="1" type="ORF">T12_5779</name>
</gene>